<dbReference type="RefSeq" id="WP_179757268.1">
    <property type="nucleotide sequence ID" value="NZ_JACCBU010000001.1"/>
</dbReference>
<dbReference type="InterPro" id="IPR002051">
    <property type="entry name" value="Haem_Oase"/>
</dbReference>
<evidence type="ECO:0000256" key="2">
    <source>
        <dbReference type="ARBA" id="ARBA00022723"/>
    </source>
</evidence>
<dbReference type="PANTHER" id="PTHR10720:SF0">
    <property type="entry name" value="HEME OXYGENASE"/>
    <property type="match status" value="1"/>
</dbReference>
<reference evidence="6 7" key="1">
    <citation type="submission" date="2020-07" db="EMBL/GenBank/DDBJ databases">
        <title>Sequencing the genomes of 1000 actinobacteria strains.</title>
        <authorList>
            <person name="Klenk H.-P."/>
        </authorList>
    </citation>
    <scope>NUCLEOTIDE SEQUENCE [LARGE SCALE GENOMIC DNA]</scope>
    <source>
        <strain evidence="6 7">DSM 22083</strain>
    </source>
</reference>
<dbReference type="PIRSF" id="PIRSF000343">
    <property type="entry name" value="Haem_Oase"/>
    <property type="match status" value="1"/>
</dbReference>
<dbReference type="PRINTS" id="PR00088">
    <property type="entry name" value="HAEMOXYGNASE"/>
</dbReference>
<dbReference type="EC" id="1.14.14.18" evidence="6"/>
<dbReference type="InterPro" id="IPR016053">
    <property type="entry name" value="Haem_Oase-like"/>
</dbReference>
<accession>A0A7Y9LFA3</accession>
<dbReference type="InterPro" id="IPR016084">
    <property type="entry name" value="Haem_Oase-like_multi-hlx"/>
</dbReference>
<dbReference type="EMBL" id="JACCBU010000001">
    <property type="protein sequence ID" value="NYE74745.1"/>
    <property type="molecule type" value="Genomic_DNA"/>
</dbReference>
<keyword evidence="7" id="KW-1185">Reference proteome</keyword>
<evidence type="ECO:0000256" key="4">
    <source>
        <dbReference type="PIRSR" id="PIRSR000343-1"/>
    </source>
</evidence>
<feature type="binding site" evidence="4">
    <location>
        <position position="128"/>
    </location>
    <ligand>
        <name>heme b</name>
        <dbReference type="ChEBI" id="CHEBI:60344"/>
    </ligand>
</feature>
<organism evidence="6 7">
    <name type="scientific">Microlunatus parietis</name>
    <dbReference type="NCBI Taxonomy" id="682979"/>
    <lineage>
        <taxon>Bacteria</taxon>
        <taxon>Bacillati</taxon>
        <taxon>Actinomycetota</taxon>
        <taxon>Actinomycetes</taxon>
        <taxon>Propionibacteriales</taxon>
        <taxon>Propionibacteriaceae</taxon>
        <taxon>Microlunatus</taxon>
    </lineage>
</organism>
<dbReference type="GO" id="GO:0046872">
    <property type="term" value="F:metal ion binding"/>
    <property type="evidence" value="ECO:0007669"/>
    <property type="project" value="UniProtKB-KW"/>
</dbReference>
<evidence type="ECO:0000256" key="1">
    <source>
        <dbReference type="ARBA" id="ARBA00022617"/>
    </source>
</evidence>
<feature type="binding site" evidence="4">
    <location>
        <position position="179"/>
    </location>
    <ligand>
        <name>heme b</name>
        <dbReference type="ChEBI" id="CHEBI:60344"/>
    </ligand>
</feature>
<dbReference type="Pfam" id="PF01126">
    <property type="entry name" value="Heme_oxygenase"/>
    <property type="match status" value="1"/>
</dbReference>
<protein>
    <submittedName>
        <fullName evidence="6">Heme oxygenase</fullName>
        <ecNumber evidence="6">1.14.14.18</ecNumber>
    </submittedName>
</protein>
<name>A0A7Y9LFA3_9ACTN</name>
<evidence type="ECO:0000256" key="3">
    <source>
        <dbReference type="ARBA" id="ARBA00023004"/>
    </source>
</evidence>
<dbReference type="SUPFAM" id="SSF48613">
    <property type="entry name" value="Heme oxygenase-like"/>
    <property type="match status" value="1"/>
</dbReference>
<dbReference type="Proteomes" id="UP000569914">
    <property type="component" value="Unassembled WGS sequence"/>
</dbReference>
<evidence type="ECO:0000313" key="7">
    <source>
        <dbReference type="Proteomes" id="UP000569914"/>
    </source>
</evidence>
<evidence type="ECO:0000256" key="5">
    <source>
        <dbReference type="PIRSR" id="PIRSR000343-2"/>
    </source>
</evidence>
<keyword evidence="1 4" id="KW-0349">Heme</keyword>
<feature type="binding site" description="axial binding residue" evidence="5">
    <location>
        <position position="22"/>
    </location>
    <ligand>
        <name>heme b</name>
        <dbReference type="ChEBI" id="CHEBI:60344"/>
    </ligand>
    <ligandPart>
        <name>Fe</name>
        <dbReference type="ChEBI" id="CHEBI:18248"/>
    </ligandPart>
</feature>
<dbReference type="CDD" id="cd19165">
    <property type="entry name" value="HemeO"/>
    <property type="match status" value="1"/>
</dbReference>
<dbReference type="GO" id="GO:0006788">
    <property type="term" value="P:heme oxidation"/>
    <property type="evidence" value="ECO:0007669"/>
    <property type="project" value="InterPro"/>
</dbReference>
<comment type="caution">
    <text evidence="6">The sequence shown here is derived from an EMBL/GenBank/DDBJ whole genome shotgun (WGS) entry which is preliminary data.</text>
</comment>
<dbReference type="GO" id="GO:0006979">
    <property type="term" value="P:response to oxidative stress"/>
    <property type="evidence" value="ECO:0007669"/>
    <property type="project" value="TreeGrafter"/>
</dbReference>
<dbReference type="PANTHER" id="PTHR10720">
    <property type="entry name" value="HEME OXYGENASE"/>
    <property type="match status" value="1"/>
</dbReference>
<sequence>MTGQTVDEPFSIVLRRATAEQHDRAESAPFVAELLGGRLGLGGLAALAGQNLFVYTALESAAERWRDDPVAGPFVIDGLERLPGLRADLERLVGPSWSATVRPLPATLAYAERIRDARSAARFVAHHYTRYLGDVSGGQVIAAAMRRQHGDRAGLAFYDFGRLYAGPLRNPAEFRRHYRALLDAAPWTAADRAAMIDESREAFGYNRMIFDELAGDLGLDAA</sequence>
<gene>
    <name evidence="6" type="ORF">BKA15_006074</name>
</gene>
<dbReference type="AlphaFoldDB" id="A0A7Y9LFA3"/>
<dbReference type="GO" id="GO:0004392">
    <property type="term" value="F:heme oxygenase (decyclizing) activity"/>
    <property type="evidence" value="ECO:0007669"/>
    <property type="project" value="UniProtKB-EC"/>
</dbReference>
<dbReference type="GO" id="GO:0020037">
    <property type="term" value="F:heme binding"/>
    <property type="evidence" value="ECO:0007669"/>
    <property type="project" value="TreeGrafter"/>
</dbReference>
<keyword evidence="2 5" id="KW-0479">Metal-binding</keyword>
<evidence type="ECO:0000313" key="6">
    <source>
        <dbReference type="EMBL" id="NYE74745.1"/>
    </source>
</evidence>
<proteinExistence type="predicted"/>
<keyword evidence="3 5" id="KW-0408">Iron</keyword>
<dbReference type="Gene3D" id="1.20.910.10">
    <property type="entry name" value="Heme oxygenase-like"/>
    <property type="match status" value="1"/>
</dbReference>
<keyword evidence="6" id="KW-0560">Oxidoreductase</keyword>
<feature type="binding site" evidence="4">
    <location>
        <position position="15"/>
    </location>
    <ligand>
        <name>heme b</name>
        <dbReference type="ChEBI" id="CHEBI:60344"/>
    </ligand>
</feature>
<dbReference type="GO" id="GO:0042167">
    <property type="term" value="P:heme catabolic process"/>
    <property type="evidence" value="ECO:0007669"/>
    <property type="project" value="TreeGrafter"/>
</dbReference>